<keyword evidence="2" id="KW-0442">Lipid degradation</keyword>
<name>A0ABR3FAU2_9AGAR</name>
<gene>
    <name evidence="6" type="ORF">V5O48_009749</name>
</gene>
<dbReference type="SUPFAM" id="SSF51695">
    <property type="entry name" value="PLC-like phosphodiesterases"/>
    <property type="match status" value="1"/>
</dbReference>
<evidence type="ECO:0000256" key="1">
    <source>
        <dbReference type="ARBA" id="ARBA00023224"/>
    </source>
</evidence>
<keyword evidence="1" id="KW-0807">Transducer</keyword>
<evidence type="ECO:0000256" key="3">
    <source>
        <dbReference type="SAM" id="MobiDB-lite"/>
    </source>
</evidence>
<feature type="region of interest" description="Disordered" evidence="3">
    <location>
        <begin position="210"/>
        <end position="236"/>
    </location>
</feature>
<dbReference type="PANTHER" id="PTHR10336:SF169">
    <property type="entry name" value="PHOSPHOINOSITIDE PHOSPHOLIPASE C"/>
    <property type="match status" value="1"/>
</dbReference>
<dbReference type="PROSITE" id="PS50007">
    <property type="entry name" value="PIPLC_X_DOMAIN"/>
    <property type="match status" value="1"/>
</dbReference>
<dbReference type="CDD" id="cd00275">
    <property type="entry name" value="C2_PLC_like"/>
    <property type="match status" value="1"/>
</dbReference>
<dbReference type="InterPro" id="IPR001192">
    <property type="entry name" value="PI-PLC_fam"/>
</dbReference>
<dbReference type="SMART" id="SM00149">
    <property type="entry name" value="PLCYc"/>
    <property type="match status" value="1"/>
</dbReference>
<dbReference type="Pfam" id="PF00387">
    <property type="entry name" value="PI-PLC-Y"/>
    <property type="match status" value="1"/>
</dbReference>
<comment type="caution">
    <text evidence="6">The sequence shown here is derived from an EMBL/GenBank/DDBJ whole genome shotgun (WGS) entry which is preliminary data.</text>
</comment>
<evidence type="ECO:0000256" key="2">
    <source>
        <dbReference type="RuleBase" id="RU361133"/>
    </source>
</evidence>
<dbReference type="InterPro" id="IPR000909">
    <property type="entry name" value="PLipase_C_PInositol-sp_X_dom"/>
</dbReference>
<dbReference type="PRINTS" id="PR00390">
    <property type="entry name" value="PHPHLIPASEC"/>
</dbReference>
<dbReference type="InterPro" id="IPR001711">
    <property type="entry name" value="PLipase_C_Pinositol-sp_Y"/>
</dbReference>
<dbReference type="EMBL" id="JBAHYK010000655">
    <property type="protein sequence ID" value="KAL0572214.1"/>
    <property type="molecule type" value="Genomic_DNA"/>
</dbReference>
<dbReference type="PANTHER" id="PTHR10336">
    <property type="entry name" value="PHOSPHOINOSITIDE-SPECIFIC PHOSPHOLIPASE C FAMILY PROTEIN"/>
    <property type="match status" value="1"/>
</dbReference>
<protein>
    <recommendedName>
        <fullName evidence="2">Phosphoinositide phospholipase C</fullName>
        <ecNumber evidence="2">3.1.4.11</ecNumber>
    </recommendedName>
</protein>
<accession>A0ABR3FAU2</accession>
<dbReference type="PROSITE" id="PS50004">
    <property type="entry name" value="C2"/>
    <property type="match status" value="1"/>
</dbReference>
<dbReference type="PROSITE" id="PS50008">
    <property type="entry name" value="PIPLC_Y_DOMAIN"/>
    <property type="match status" value="1"/>
</dbReference>
<evidence type="ECO:0000313" key="6">
    <source>
        <dbReference type="EMBL" id="KAL0572214.1"/>
    </source>
</evidence>
<dbReference type="Gene3D" id="2.60.40.150">
    <property type="entry name" value="C2 domain"/>
    <property type="match status" value="1"/>
</dbReference>
<reference evidence="6 7" key="1">
    <citation type="submission" date="2024-02" db="EMBL/GenBank/DDBJ databases">
        <title>A draft genome for the cacao thread blight pathogen Marasmius crinis-equi.</title>
        <authorList>
            <person name="Cohen S.P."/>
            <person name="Baruah I.K."/>
            <person name="Amoako-Attah I."/>
            <person name="Bukari Y."/>
            <person name="Meinhardt L.W."/>
            <person name="Bailey B.A."/>
        </authorList>
    </citation>
    <scope>NUCLEOTIDE SEQUENCE [LARGE SCALE GENOMIC DNA]</scope>
    <source>
        <strain evidence="6 7">GH-76</strain>
    </source>
</reference>
<feature type="domain" description="PI-PLC Y-box" evidence="5">
    <location>
        <begin position="245"/>
        <end position="359"/>
    </location>
</feature>
<comment type="catalytic activity">
    <reaction evidence="2">
        <text>a 1,2-diacyl-sn-glycero-3-phospho-(1D-myo-inositol-4,5-bisphosphate) + H2O = 1D-myo-inositol 1,4,5-trisphosphate + a 1,2-diacyl-sn-glycerol + H(+)</text>
        <dbReference type="Rhea" id="RHEA:33179"/>
        <dbReference type="ChEBI" id="CHEBI:15377"/>
        <dbReference type="ChEBI" id="CHEBI:15378"/>
        <dbReference type="ChEBI" id="CHEBI:17815"/>
        <dbReference type="ChEBI" id="CHEBI:58456"/>
        <dbReference type="ChEBI" id="CHEBI:203600"/>
        <dbReference type="EC" id="3.1.4.11"/>
    </reaction>
</comment>
<evidence type="ECO:0000259" key="4">
    <source>
        <dbReference type="PROSITE" id="PS50004"/>
    </source>
</evidence>
<dbReference type="InterPro" id="IPR017946">
    <property type="entry name" value="PLC-like_Pdiesterase_TIM-brl"/>
</dbReference>
<dbReference type="SMART" id="SM00148">
    <property type="entry name" value="PLCXc"/>
    <property type="match status" value="1"/>
</dbReference>
<feature type="domain" description="C2" evidence="4">
    <location>
        <begin position="355"/>
        <end position="483"/>
    </location>
</feature>
<evidence type="ECO:0000259" key="5">
    <source>
        <dbReference type="PROSITE" id="PS50008"/>
    </source>
</evidence>
<dbReference type="Gene3D" id="3.20.20.190">
    <property type="entry name" value="Phosphatidylinositol (PI) phosphodiesterase"/>
    <property type="match status" value="1"/>
</dbReference>
<dbReference type="Pfam" id="PF00168">
    <property type="entry name" value="C2"/>
    <property type="match status" value="1"/>
</dbReference>
<organism evidence="6 7">
    <name type="scientific">Marasmius crinis-equi</name>
    <dbReference type="NCBI Taxonomy" id="585013"/>
    <lineage>
        <taxon>Eukaryota</taxon>
        <taxon>Fungi</taxon>
        <taxon>Dikarya</taxon>
        <taxon>Basidiomycota</taxon>
        <taxon>Agaricomycotina</taxon>
        <taxon>Agaricomycetes</taxon>
        <taxon>Agaricomycetidae</taxon>
        <taxon>Agaricales</taxon>
        <taxon>Marasmiineae</taxon>
        <taxon>Marasmiaceae</taxon>
        <taxon>Marasmius</taxon>
    </lineage>
</organism>
<proteinExistence type="predicted"/>
<feature type="compositionally biased region" description="Basic and acidic residues" evidence="3">
    <location>
        <begin position="227"/>
        <end position="236"/>
    </location>
</feature>
<dbReference type="InterPro" id="IPR035892">
    <property type="entry name" value="C2_domain_sf"/>
</dbReference>
<dbReference type="Pfam" id="PF00388">
    <property type="entry name" value="PI-PLC-X"/>
    <property type="match status" value="1"/>
</dbReference>
<dbReference type="InterPro" id="IPR000008">
    <property type="entry name" value="C2_dom"/>
</dbReference>
<dbReference type="SUPFAM" id="SSF49562">
    <property type="entry name" value="C2 domain (Calcium/lipid-binding domain, CaLB)"/>
    <property type="match status" value="1"/>
</dbReference>
<keyword evidence="7" id="KW-1185">Reference proteome</keyword>
<keyword evidence="2" id="KW-0443">Lipid metabolism</keyword>
<dbReference type="Proteomes" id="UP001465976">
    <property type="component" value="Unassembled WGS sequence"/>
</dbReference>
<keyword evidence="2" id="KW-0378">Hydrolase</keyword>
<sequence>MSGKKDKDEQAKLDVYRVDTAHNVKPPGEHTYVSPAILRFIDSRNMSVDKLGNTAIISPPEVDDSFPLTHYFISSSHNTYLLSGQLMGHSSAASYTHVLSRNGRCVEIDVWPSSKGLIVTHGHTFSKSVSFQSVCAAIGDAVKEGDWPVLVSLECHVDIEGQAELVQIMKDVWGDKVVHGKLRDLDIVSPKDVRGKILLMVEYYPAKNIQNNESSSSSSSDDEIDEDAPKPVTEHEARGLISPELAELGFYARSMKPQKDWLTQDLLEPRNILINISEPSISALLPNSLFHLIDNAKKHLHRVYPNGLRVTSSNMNPLRFWRNGSQIVTLNWQKYDKGMQFNEAMFVGTPGWVLKPNHMIHTTGIYDVKRRVRLSAEIVGISGLPCPSGDEGDSFYAYVRVKLFHAQQNQKWKSKSIKTKDVVGVGSDVMWNERFEWVFEEDDMAFIRLQVKEDKFGKDTPLSVFIGRLAYIQQGWRFVHMLRMDGKASGGRILVDFSLSHVD</sequence>
<evidence type="ECO:0000313" key="7">
    <source>
        <dbReference type="Proteomes" id="UP001465976"/>
    </source>
</evidence>
<dbReference type="EC" id="3.1.4.11" evidence="2"/>